<dbReference type="Proteomes" id="UP000663845">
    <property type="component" value="Unassembled WGS sequence"/>
</dbReference>
<comment type="caution">
    <text evidence="3">The sequence shown here is derived from an EMBL/GenBank/DDBJ whole genome shotgun (WGS) entry which is preliminary data.</text>
</comment>
<feature type="domain" description="ADP ribosyltransferase" evidence="2">
    <location>
        <begin position="438"/>
        <end position="601"/>
    </location>
</feature>
<evidence type="ECO:0000313" key="4">
    <source>
        <dbReference type="EMBL" id="CAF4013593.1"/>
    </source>
</evidence>
<keyword evidence="1" id="KW-1133">Transmembrane helix</keyword>
<dbReference type="EMBL" id="CAJOAZ010003533">
    <property type="protein sequence ID" value="CAF4013593.1"/>
    <property type="molecule type" value="Genomic_DNA"/>
</dbReference>
<dbReference type="Pfam" id="PF03496">
    <property type="entry name" value="ADPrib_exo_Tox"/>
    <property type="match status" value="1"/>
</dbReference>
<dbReference type="Proteomes" id="UP000663844">
    <property type="component" value="Unassembled WGS sequence"/>
</dbReference>
<dbReference type="PROSITE" id="PS51996">
    <property type="entry name" value="TR_MART"/>
    <property type="match status" value="1"/>
</dbReference>
<evidence type="ECO:0000256" key="1">
    <source>
        <dbReference type="SAM" id="Phobius"/>
    </source>
</evidence>
<keyword evidence="1" id="KW-0472">Membrane</keyword>
<dbReference type="Gene3D" id="3.90.176.10">
    <property type="entry name" value="Toxin ADP-ribosyltransferase, Chain A, domain 1"/>
    <property type="match status" value="1"/>
</dbReference>
<sequence length="615" mass="71605">MDSYNKFLELSKEQHRIFENLVGRLFDKSIEGLNKTLNEINNLKLRHLWYHSNIYQIHNLKSTITDIQVQFDQNIRQILNEIEKQKKYAKEIFFNLLNQLKSTTTINAQEIRQHLNELFKKLDFLTGNISNDVLLMSIFSSFGFMGMIAAILLLFTGGSMITIATLGLGAMVTTTVSEIMFHQKLSELDEKLRQQIGTIKNNRSEQIQNLNHYYQSFEKQLHHNMINGQTSAVNIIWYDQQIKNDSNQNCFEGLRKLFSTENYQTKQFNEKTQLVEFIRSNSLNNLILITSGSSGKDIISQIGYYSHIKGILVYCSAVAHHQEWADGCKKVLLVTSSFDEVIKKIRDIENGEIYFLKFGFSFEDINLKLKNSNYFLSTKRNHFIITNFSEINSNIDYHQNLMTQLHNSLKSKKIFSGKFPTHFEIDNLYLCAQKFIEALKKSGPEKNIIRLYTSGRPFYYQIINDILSLLDQELILLIQDYIKALRYSLMIYSDTSKAVPNTKNVKLYRGLNLNNTKNFEEFLKKFKINDTIVFPAFTSTSLDKDQAQRFAGKKGILLEIFADCTQSNRPKSVRELSHYQNEDEVLLNCFSLLTVKNITKEDDCLMLYQCNLELW</sequence>
<dbReference type="EMBL" id="CAJNOG010000243">
    <property type="protein sequence ID" value="CAF1109412.1"/>
    <property type="molecule type" value="Genomic_DNA"/>
</dbReference>
<reference evidence="3" key="1">
    <citation type="submission" date="2021-02" db="EMBL/GenBank/DDBJ databases">
        <authorList>
            <person name="Nowell W R."/>
        </authorList>
    </citation>
    <scope>NUCLEOTIDE SEQUENCE</scope>
</reference>
<proteinExistence type="predicted"/>
<dbReference type="GO" id="GO:0005576">
    <property type="term" value="C:extracellular region"/>
    <property type="evidence" value="ECO:0007669"/>
    <property type="project" value="InterPro"/>
</dbReference>
<feature type="transmembrane region" description="Helical" evidence="1">
    <location>
        <begin position="133"/>
        <end position="155"/>
    </location>
</feature>
<protein>
    <recommendedName>
        <fullName evidence="2">ADP ribosyltransferase domain-containing protein</fullName>
    </recommendedName>
</protein>
<name>A0A814PR62_9BILA</name>
<keyword evidence="1" id="KW-0812">Transmembrane</keyword>
<dbReference type="SUPFAM" id="SSF56399">
    <property type="entry name" value="ADP-ribosylation"/>
    <property type="match status" value="1"/>
</dbReference>
<evidence type="ECO:0000259" key="2">
    <source>
        <dbReference type="Pfam" id="PF03496"/>
    </source>
</evidence>
<dbReference type="InterPro" id="IPR003540">
    <property type="entry name" value="ADP-ribosyltransferase"/>
</dbReference>
<evidence type="ECO:0000313" key="3">
    <source>
        <dbReference type="EMBL" id="CAF1109412.1"/>
    </source>
</evidence>
<evidence type="ECO:0000313" key="5">
    <source>
        <dbReference type="Proteomes" id="UP000663845"/>
    </source>
</evidence>
<feature type="transmembrane region" description="Helical" evidence="1">
    <location>
        <begin position="161"/>
        <end position="181"/>
    </location>
</feature>
<accession>A0A814PR62</accession>
<organism evidence="3 5">
    <name type="scientific">Adineta steineri</name>
    <dbReference type="NCBI Taxonomy" id="433720"/>
    <lineage>
        <taxon>Eukaryota</taxon>
        <taxon>Metazoa</taxon>
        <taxon>Spiralia</taxon>
        <taxon>Gnathifera</taxon>
        <taxon>Rotifera</taxon>
        <taxon>Eurotatoria</taxon>
        <taxon>Bdelloidea</taxon>
        <taxon>Adinetida</taxon>
        <taxon>Adinetidae</taxon>
        <taxon>Adineta</taxon>
    </lineage>
</organism>
<gene>
    <name evidence="3" type="ORF">JYZ213_LOCUS21838</name>
    <name evidence="4" type="ORF">OXD698_LOCUS30257</name>
</gene>
<dbReference type="AlphaFoldDB" id="A0A814PR62"/>